<dbReference type="Pfam" id="PF00375">
    <property type="entry name" value="SDF"/>
    <property type="match status" value="1"/>
</dbReference>
<evidence type="ECO:0000256" key="2">
    <source>
        <dbReference type="ARBA" id="ARBA00022448"/>
    </source>
</evidence>
<feature type="transmembrane region" description="Helical" evidence="7">
    <location>
        <begin position="311"/>
        <end position="332"/>
    </location>
</feature>
<evidence type="ECO:0000256" key="6">
    <source>
        <dbReference type="ARBA" id="ARBA00023136"/>
    </source>
</evidence>
<evidence type="ECO:0000256" key="3">
    <source>
        <dbReference type="ARBA" id="ARBA00022475"/>
    </source>
</evidence>
<gene>
    <name evidence="8" type="ORF">SGCZBJ_10970</name>
</gene>
<comment type="caution">
    <text evidence="8">The sequence shown here is derived from an EMBL/GenBank/DDBJ whole genome shotgun (WGS) entry which is preliminary data.</text>
</comment>
<evidence type="ECO:0000256" key="5">
    <source>
        <dbReference type="ARBA" id="ARBA00022989"/>
    </source>
</evidence>
<reference evidence="8 9" key="1">
    <citation type="submission" date="2017-12" db="EMBL/GenBank/DDBJ databases">
        <title>The genome sequence of Caulobacter sp. 410.</title>
        <authorList>
            <person name="Gao J."/>
            <person name="Mao X."/>
            <person name="Sun J."/>
        </authorList>
    </citation>
    <scope>NUCLEOTIDE SEQUENCE [LARGE SCALE GENOMIC DNA]</scope>
    <source>
        <strain evidence="8 9">410</strain>
    </source>
</reference>
<feature type="transmembrane region" description="Helical" evidence="7">
    <location>
        <begin position="98"/>
        <end position="120"/>
    </location>
</feature>
<keyword evidence="2" id="KW-0813">Transport</keyword>
<keyword evidence="9" id="KW-1185">Reference proteome</keyword>
<keyword evidence="5 7" id="KW-1133">Transmembrane helix</keyword>
<dbReference type="PANTHER" id="PTHR42865">
    <property type="entry name" value="PROTON/GLUTAMATE-ASPARTATE SYMPORTER"/>
    <property type="match status" value="1"/>
</dbReference>
<sequence>MTDALAPRTADAPPPPRPKNPLQLWFGISLWKRILAALVVGAVVGYFWGEGATSLKWMGDIFVRLIRMMVAPLVFVIIASGVAQLGDARRLGGIGVKTIAMYVLTTLIAVSIGLTIATLLGPGVGADLHNAAPQAVAPPKSPAELFIGIVPLNPIKALAEGETLAIIFFAVLVGAGVIVAGKDGEPVAKLLASASEVMLRIVGFVMEAAPFGVFALIAVVMGTNGPETFLHVAKLGVCVIIGAAIQTFVTHAAVVRLGAWLPLLPFYRGCMDAILVGFSTSSSSATLPVAIRVAEENLGVKPSISSTVLPLGATIGMDGTAMYVAMLTMFAAQAFGVPLTLADYALVAITTTIVAMGVAPVPSGSLFVLAAVLATIGVGPTQTAIIVGFILPFDRILDMIRTVPNVTCDLSIATAVARWEKEIDVEEYLSKKDV</sequence>
<organism evidence="8 9">
    <name type="scientific">Caulobacter zeae</name>
    <dbReference type="NCBI Taxonomy" id="2055137"/>
    <lineage>
        <taxon>Bacteria</taxon>
        <taxon>Pseudomonadati</taxon>
        <taxon>Pseudomonadota</taxon>
        <taxon>Alphaproteobacteria</taxon>
        <taxon>Caulobacterales</taxon>
        <taxon>Caulobacteraceae</taxon>
        <taxon>Caulobacter</taxon>
    </lineage>
</organism>
<keyword evidence="4 7" id="KW-0812">Transmembrane</keyword>
<evidence type="ECO:0000313" key="9">
    <source>
        <dbReference type="Proteomes" id="UP000234479"/>
    </source>
</evidence>
<dbReference type="OrthoDB" id="9766690at2"/>
<dbReference type="PANTHER" id="PTHR42865:SF7">
    <property type="entry name" value="PROTON_GLUTAMATE-ASPARTATE SYMPORTER"/>
    <property type="match status" value="1"/>
</dbReference>
<evidence type="ECO:0000256" key="1">
    <source>
        <dbReference type="ARBA" id="ARBA00004651"/>
    </source>
</evidence>
<feature type="transmembrane region" description="Helical" evidence="7">
    <location>
        <begin position="233"/>
        <end position="261"/>
    </location>
</feature>
<dbReference type="Gene3D" id="1.10.3860.10">
    <property type="entry name" value="Sodium:dicarboxylate symporter"/>
    <property type="match status" value="1"/>
</dbReference>
<comment type="subcellular location">
    <subcellularLocation>
        <location evidence="1">Cell membrane</location>
        <topology evidence="1">Multi-pass membrane protein</topology>
    </subcellularLocation>
</comment>
<dbReference type="EMBL" id="PJRS01000020">
    <property type="protein sequence ID" value="PLR25566.1"/>
    <property type="molecule type" value="Genomic_DNA"/>
</dbReference>
<dbReference type="Proteomes" id="UP000234479">
    <property type="component" value="Unassembled WGS sequence"/>
</dbReference>
<protein>
    <submittedName>
        <fullName evidence="8">Dicarboxylate/amino acid:cation symporter</fullName>
    </submittedName>
</protein>
<proteinExistence type="predicted"/>
<keyword evidence="3" id="KW-1003">Cell membrane</keyword>
<dbReference type="InterPro" id="IPR001991">
    <property type="entry name" value="Na-dicarboxylate_symporter"/>
</dbReference>
<feature type="transmembrane region" description="Helical" evidence="7">
    <location>
        <begin position="61"/>
        <end position="86"/>
    </location>
</feature>
<dbReference type="GO" id="GO:0005886">
    <property type="term" value="C:plasma membrane"/>
    <property type="evidence" value="ECO:0007669"/>
    <property type="project" value="UniProtKB-SubCell"/>
</dbReference>
<dbReference type="SUPFAM" id="SSF118215">
    <property type="entry name" value="Proton glutamate symport protein"/>
    <property type="match status" value="1"/>
</dbReference>
<accession>A0A2N5DHV9</accession>
<feature type="transmembrane region" description="Helical" evidence="7">
    <location>
        <begin position="367"/>
        <end position="391"/>
    </location>
</feature>
<dbReference type="PRINTS" id="PR00173">
    <property type="entry name" value="EDTRNSPORT"/>
</dbReference>
<dbReference type="AlphaFoldDB" id="A0A2N5DHV9"/>
<name>A0A2N5DHV9_9CAUL</name>
<dbReference type="InterPro" id="IPR036458">
    <property type="entry name" value="Na:dicarbo_symporter_sf"/>
</dbReference>
<feature type="transmembrane region" description="Helical" evidence="7">
    <location>
        <begin position="273"/>
        <end position="291"/>
    </location>
</feature>
<evidence type="ECO:0000313" key="8">
    <source>
        <dbReference type="EMBL" id="PLR25566.1"/>
    </source>
</evidence>
<dbReference type="RefSeq" id="WP_101718046.1">
    <property type="nucleotide sequence ID" value="NZ_PJRS01000020.1"/>
</dbReference>
<feature type="transmembrane region" description="Helical" evidence="7">
    <location>
        <begin position="201"/>
        <end position="221"/>
    </location>
</feature>
<evidence type="ECO:0000256" key="4">
    <source>
        <dbReference type="ARBA" id="ARBA00022692"/>
    </source>
</evidence>
<evidence type="ECO:0000256" key="7">
    <source>
        <dbReference type="SAM" id="Phobius"/>
    </source>
</evidence>
<keyword evidence="6 7" id="KW-0472">Membrane</keyword>
<dbReference type="GO" id="GO:0015293">
    <property type="term" value="F:symporter activity"/>
    <property type="evidence" value="ECO:0007669"/>
    <property type="project" value="UniProtKB-KW"/>
</dbReference>
<feature type="transmembrane region" description="Helical" evidence="7">
    <location>
        <begin position="30"/>
        <end position="49"/>
    </location>
</feature>
<feature type="transmembrane region" description="Helical" evidence="7">
    <location>
        <begin position="344"/>
        <end position="361"/>
    </location>
</feature>
<feature type="transmembrane region" description="Helical" evidence="7">
    <location>
        <begin position="163"/>
        <end position="181"/>
    </location>
</feature>